<accession>A0A6A6S001</accession>
<feature type="region of interest" description="Disordered" evidence="1">
    <location>
        <begin position="113"/>
        <end position="227"/>
    </location>
</feature>
<name>A0A6A6S001_9PLEO</name>
<dbReference type="Proteomes" id="UP000799753">
    <property type="component" value="Unassembled WGS sequence"/>
</dbReference>
<evidence type="ECO:0000256" key="1">
    <source>
        <dbReference type="SAM" id="MobiDB-lite"/>
    </source>
</evidence>
<feature type="compositionally biased region" description="Gly residues" evidence="1">
    <location>
        <begin position="1"/>
        <end position="14"/>
    </location>
</feature>
<keyword evidence="3" id="KW-1185">Reference proteome</keyword>
<feature type="region of interest" description="Disordered" evidence="1">
    <location>
        <begin position="1"/>
        <end position="79"/>
    </location>
</feature>
<feature type="compositionally biased region" description="Gly residues" evidence="1">
    <location>
        <begin position="167"/>
        <end position="177"/>
    </location>
</feature>
<feature type="compositionally biased region" description="Polar residues" evidence="1">
    <location>
        <begin position="19"/>
        <end position="28"/>
    </location>
</feature>
<feature type="compositionally biased region" description="Basic and acidic residues" evidence="1">
    <location>
        <begin position="183"/>
        <end position="196"/>
    </location>
</feature>
<dbReference type="EMBL" id="MU006786">
    <property type="protein sequence ID" value="KAF2639778.1"/>
    <property type="molecule type" value="Genomic_DNA"/>
</dbReference>
<reference evidence="2" key="1">
    <citation type="journal article" date="2020" name="Stud. Mycol.">
        <title>101 Dothideomycetes genomes: a test case for predicting lifestyles and emergence of pathogens.</title>
        <authorList>
            <person name="Haridas S."/>
            <person name="Albert R."/>
            <person name="Binder M."/>
            <person name="Bloem J."/>
            <person name="Labutti K."/>
            <person name="Salamov A."/>
            <person name="Andreopoulos B."/>
            <person name="Baker S."/>
            <person name="Barry K."/>
            <person name="Bills G."/>
            <person name="Bluhm B."/>
            <person name="Cannon C."/>
            <person name="Castanera R."/>
            <person name="Culley D."/>
            <person name="Daum C."/>
            <person name="Ezra D."/>
            <person name="Gonzalez J."/>
            <person name="Henrissat B."/>
            <person name="Kuo A."/>
            <person name="Liang C."/>
            <person name="Lipzen A."/>
            <person name="Lutzoni F."/>
            <person name="Magnuson J."/>
            <person name="Mondo S."/>
            <person name="Nolan M."/>
            <person name="Ohm R."/>
            <person name="Pangilinan J."/>
            <person name="Park H.-J."/>
            <person name="Ramirez L."/>
            <person name="Alfaro M."/>
            <person name="Sun H."/>
            <person name="Tritt A."/>
            <person name="Yoshinaga Y."/>
            <person name="Zwiers L.-H."/>
            <person name="Turgeon B."/>
            <person name="Goodwin S."/>
            <person name="Spatafora J."/>
            <person name="Crous P."/>
            <person name="Grigoriev I."/>
        </authorList>
    </citation>
    <scope>NUCLEOTIDE SEQUENCE</scope>
    <source>
        <strain evidence="2">CBS 473.64</strain>
    </source>
</reference>
<feature type="compositionally biased region" description="Gly residues" evidence="1">
    <location>
        <begin position="41"/>
        <end position="55"/>
    </location>
</feature>
<protein>
    <submittedName>
        <fullName evidence="2">Uncharacterized protein</fullName>
    </submittedName>
</protein>
<evidence type="ECO:0000313" key="3">
    <source>
        <dbReference type="Proteomes" id="UP000799753"/>
    </source>
</evidence>
<feature type="compositionally biased region" description="Low complexity" evidence="1">
    <location>
        <begin position="128"/>
        <end position="140"/>
    </location>
</feature>
<dbReference type="AlphaFoldDB" id="A0A6A6S001"/>
<organism evidence="2 3">
    <name type="scientific">Massarina eburnea CBS 473.64</name>
    <dbReference type="NCBI Taxonomy" id="1395130"/>
    <lineage>
        <taxon>Eukaryota</taxon>
        <taxon>Fungi</taxon>
        <taxon>Dikarya</taxon>
        <taxon>Ascomycota</taxon>
        <taxon>Pezizomycotina</taxon>
        <taxon>Dothideomycetes</taxon>
        <taxon>Pleosporomycetidae</taxon>
        <taxon>Pleosporales</taxon>
        <taxon>Massarineae</taxon>
        <taxon>Massarinaceae</taxon>
        <taxon>Massarina</taxon>
    </lineage>
</organism>
<gene>
    <name evidence="2" type="ORF">P280DRAFT_48242</name>
</gene>
<evidence type="ECO:0000313" key="2">
    <source>
        <dbReference type="EMBL" id="KAF2639778.1"/>
    </source>
</evidence>
<proteinExistence type="predicted"/>
<sequence>MGGVSLGVRRGGMGEYQTHRTSSRSSPGRSLRCRDRVPKGAGTGREWTGGGGKGGVRGEGRGVEAQAGHSEARGCGSRTGLQGRSVLVLRLYMFCWASRRVVAKVWRTATCPRGEGRRTADGSRLHPSRQAARQPASQSAGLVGGTERAENSVTQRPSADSLWRAGEGAGGGSGRRGGLTHLATDDGRHGQLDSHRAIAGAEGQRPRGTGQAFRRVGAVQEEQTAGQ</sequence>
<feature type="compositionally biased region" description="Basic and acidic residues" evidence="1">
    <location>
        <begin position="114"/>
        <end position="124"/>
    </location>
</feature>